<keyword evidence="3" id="KW-1185">Reference proteome</keyword>
<reference evidence="3" key="1">
    <citation type="journal article" date="2023" name="Proc. Natl. Acad. Sci. U.S.A.">
        <title>Genomic and structural basis for evolution of tropane alkaloid biosynthesis.</title>
        <authorList>
            <person name="Wanga Y.-J."/>
            <person name="Taina T."/>
            <person name="Yua J.-Y."/>
            <person name="Lia J."/>
            <person name="Xua B."/>
            <person name="Chenc J."/>
            <person name="D'Auriad J.C."/>
            <person name="Huanga J.-P."/>
            <person name="Huanga S.-X."/>
        </authorList>
    </citation>
    <scope>NUCLEOTIDE SEQUENCE [LARGE SCALE GENOMIC DNA]</scope>
    <source>
        <strain evidence="3">cv. KIB-2019</strain>
    </source>
</reference>
<dbReference type="Proteomes" id="UP001152561">
    <property type="component" value="Unassembled WGS sequence"/>
</dbReference>
<dbReference type="OrthoDB" id="1213402at2759"/>
<name>A0A9Q1R4U1_9SOLA</name>
<comment type="caution">
    <text evidence="2">The sequence shown here is derived from an EMBL/GenBank/DDBJ whole genome shotgun (WGS) entry which is preliminary data.</text>
</comment>
<gene>
    <name evidence="2" type="ORF">K7X08_001764</name>
</gene>
<evidence type="ECO:0000256" key="1">
    <source>
        <dbReference type="SAM" id="MobiDB-lite"/>
    </source>
</evidence>
<evidence type="ECO:0000313" key="3">
    <source>
        <dbReference type="Proteomes" id="UP001152561"/>
    </source>
</evidence>
<organism evidence="2 3">
    <name type="scientific">Anisodus acutangulus</name>
    <dbReference type="NCBI Taxonomy" id="402998"/>
    <lineage>
        <taxon>Eukaryota</taxon>
        <taxon>Viridiplantae</taxon>
        <taxon>Streptophyta</taxon>
        <taxon>Embryophyta</taxon>
        <taxon>Tracheophyta</taxon>
        <taxon>Spermatophyta</taxon>
        <taxon>Magnoliopsida</taxon>
        <taxon>eudicotyledons</taxon>
        <taxon>Gunneridae</taxon>
        <taxon>Pentapetalae</taxon>
        <taxon>asterids</taxon>
        <taxon>lamiids</taxon>
        <taxon>Solanales</taxon>
        <taxon>Solanaceae</taxon>
        <taxon>Solanoideae</taxon>
        <taxon>Hyoscyameae</taxon>
        <taxon>Anisodus</taxon>
    </lineage>
</organism>
<accession>A0A9Q1R4U1</accession>
<feature type="region of interest" description="Disordered" evidence="1">
    <location>
        <begin position="203"/>
        <end position="226"/>
    </location>
</feature>
<dbReference type="AlphaFoldDB" id="A0A9Q1R4U1"/>
<dbReference type="EMBL" id="JAJAGQ010000015">
    <property type="protein sequence ID" value="KAJ8540948.1"/>
    <property type="molecule type" value="Genomic_DNA"/>
</dbReference>
<proteinExistence type="predicted"/>
<evidence type="ECO:0000313" key="2">
    <source>
        <dbReference type="EMBL" id="KAJ8540948.1"/>
    </source>
</evidence>
<protein>
    <submittedName>
        <fullName evidence="2">Uncharacterized protein</fullName>
    </submittedName>
</protein>
<sequence>MPNDIQEYGAWDFINASDGETASSAFPIGQNYNDVSLDSFSFQEFPYGIEAALPPAENHETIPTIGGLFQPDEMPAMVSQFDESQVFSTAFPESASSFQNVGYSPIPSQLPDWSVIPDAPVPNLHANKMDTGCGIVTDQISSDILRNSSHNTDEYIADLSNFLLDVNDDDKLVYTRSDGNDHEMSDASSFDFRSFLLDTPVEDNRTDKGVSEISKAPDQQPMKSSPLAVDPALTEVQGGVINCTLNTEELEVPNNDDIFLPVKTLSTSFALMVHKENVKTHHERNFLKKREQNSHVPSHISSSMTGHQPIERNYSGMKYQLEKLKRTINRIKWAPDARTQIPIAVLHGRHSRHFIRKTQAIIKDGCSWSVPLAEHW</sequence>